<proteinExistence type="predicted"/>
<gene>
    <name evidence="1" type="ORF">C0Q70_14588</name>
</gene>
<organism evidence="1 2">
    <name type="scientific">Pomacea canaliculata</name>
    <name type="common">Golden apple snail</name>
    <dbReference type="NCBI Taxonomy" id="400727"/>
    <lineage>
        <taxon>Eukaryota</taxon>
        <taxon>Metazoa</taxon>
        <taxon>Spiralia</taxon>
        <taxon>Lophotrochozoa</taxon>
        <taxon>Mollusca</taxon>
        <taxon>Gastropoda</taxon>
        <taxon>Caenogastropoda</taxon>
        <taxon>Architaenioglossa</taxon>
        <taxon>Ampullarioidea</taxon>
        <taxon>Ampullariidae</taxon>
        <taxon>Pomacea</taxon>
    </lineage>
</organism>
<keyword evidence="2" id="KW-1185">Reference proteome</keyword>
<dbReference type="EMBL" id="PZQS01000009">
    <property type="protein sequence ID" value="PVD24118.1"/>
    <property type="molecule type" value="Genomic_DNA"/>
</dbReference>
<accession>A0A2T7NSI6</accession>
<evidence type="ECO:0000313" key="1">
    <source>
        <dbReference type="EMBL" id="PVD24118.1"/>
    </source>
</evidence>
<name>A0A2T7NSI6_POMCA</name>
<comment type="caution">
    <text evidence="1">The sequence shown here is derived from an EMBL/GenBank/DDBJ whole genome shotgun (WGS) entry which is preliminary data.</text>
</comment>
<evidence type="ECO:0000313" key="2">
    <source>
        <dbReference type="Proteomes" id="UP000245119"/>
    </source>
</evidence>
<reference evidence="1 2" key="1">
    <citation type="submission" date="2018-04" db="EMBL/GenBank/DDBJ databases">
        <title>The genome of golden apple snail Pomacea canaliculata provides insight into stress tolerance and invasive adaptation.</title>
        <authorList>
            <person name="Liu C."/>
            <person name="Liu B."/>
            <person name="Ren Y."/>
            <person name="Zhang Y."/>
            <person name="Wang H."/>
            <person name="Li S."/>
            <person name="Jiang F."/>
            <person name="Yin L."/>
            <person name="Zhang G."/>
            <person name="Qian W."/>
            <person name="Fan W."/>
        </authorList>
    </citation>
    <scope>NUCLEOTIDE SEQUENCE [LARGE SCALE GENOMIC DNA]</scope>
    <source>
        <strain evidence="1">SZHN2017</strain>
        <tissue evidence="1">Muscle</tissue>
    </source>
</reference>
<dbReference type="Proteomes" id="UP000245119">
    <property type="component" value="Linkage Group LG9"/>
</dbReference>
<sequence length="149" mass="16056">MQRPSVPDNMAGMEAKGSSICECSCREMLAATSHHLVLAHLAGTQRGMEADLCSTHGTSNESVQAINKINNSLAGTFPHNQDSLNIRKSGPSRLHDNLTAVLGKKEEKSPRSCWLKTVILPSAPFLGHGLLPQDSHLASLSHMALRSHQ</sequence>
<dbReference type="AlphaFoldDB" id="A0A2T7NSI6"/>
<protein>
    <submittedName>
        <fullName evidence="1">Uncharacterized protein</fullName>
    </submittedName>
</protein>